<comment type="cofactor">
    <cofactor evidence="7">
        <name>Mg(2+)</name>
        <dbReference type="ChEBI" id="CHEBI:18420"/>
    </cofactor>
</comment>
<dbReference type="KEGG" id="lmb:C9I47_1633"/>
<dbReference type="RefSeq" id="WP_111266443.1">
    <property type="nucleotide sequence ID" value="NZ_CP029843.1"/>
</dbReference>
<feature type="transmembrane region" description="Helical" evidence="8">
    <location>
        <begin position="45"/>
        <end position="66"/>
    </location>
</feature>
<dbReference type="GO" id="GO:0044038">
    <property type="term" value="P:cell wall macromolecule biosynthetic process"/>
    <property type="evidence" value="ECO:0007669"/>
    <property type="project" value="TreeGrafter"/>
</dbReference>
<keyword evidence="7" id="KW-0479">Metal-binding</keyword>
<name>A0A2U9TCN4_9GAMM</name>
<feature type="transmembrane region" description="Helical" evidence="8">
    <location>
        <begin position="103"/>
        <end position="136"/>
    </location>
</feature>
<keyword evidence="4 8" id="KW-0812">Transmembrane</keyword>
<feature type="transmembrane region" description="Helical" evidence="8">
    <location>
        <begin position="222"/>
        <end position="242"/>
    </location>
</feature>
<keyword evidence="5 8" id="KW-1133">Transmembrane helix</keyword>
<evidence type="ECO:0000256" key="2">
    <source>
        <dbReference type="ARBA" id="ARBA00022475"/>
    </source>
</evidence>
<keyword evidence="3" id="KW-0808">Transferase</keyword>
<gene>
    <name evidence="9" type="ORF">C9I47_1633</name>
</gene>
<feature type="transmembrane region" description="Helical" evidence="8">
    <location>
        <begin position="72"/>
        <end position="91"/>
    </location>
</feature>
<evidence type="ECO:0000313" key="10">
    <source>
        <dbReference type="Proteomes" id="UP000249447"/>
    </source>
</evidence>
<proteinExistence type="predicted"/>
<dbReference type="Pfam" id="PF00953">
    <property type="entry name" value="Glycos_transf_4"/>
    <property type="match status" value="1"/>
</dbReference>
<reference evidence="9 10" key="1">
    <citation type="submission" date="2018-05" db="EMBL/GenBank/DDBJ databases">
        <title>The complete genome of Lysobacter maris HZ9B, a marine bacterium antagonistic against terrestrial plant pathogens.</title>
        <authorList>
            <person name="Zhang X.-Q."/>
        </authorList>
    </citation>
    <scope>NUCLEOTIDE SEQUENCE [LARGE SCALE GENOMIC DNA]</scope>
    <source>
        <strain evidence="9 10">HZ9B</strain>
    </source>
</reference>
<dbReference type="GO" id="GO:0009103">
    <property type="term" value="P:lipopolysaccharide biosynthetic process"/>
    <property type="evidence" value="ECO:0007669"/>
    <property type="project" value="TreeGrafter"/>
</dbReference>
<feature type="binding site" evidence="7">
    <location>
        <position position="198"/>
    </location>
    <ligand>
        <name>Mg(2+)</name>
        <dbReference type="ChEBI" id="CHEBI:18420"/>
    </ligand>
</feature>
<dbReference type="GO" id="GO:0071555">
    <property type="term" value="P:cell wall organization"/>
    <property type="evidence" value="ECO:0007669"/>
    <property type="project" value="TreeGrafter"/>
</dbReference>
<feature type="transmembrane region" description="Helical" evidence="8">
    <location>
        <begin position="156"/>
        <end position="187"/>
    </location>
</feature>
<evidence type="ECO:0000256" key="3">
    <source>
        <dbReference type="ARBA" id="ARBA00022679"/>
    </source>
</evidence>
<dbReference type="Proteomes" id="UP000249447">
    <property type="component" value="Chromosome"/>
</dbReference>
<dbReference type="PANTHER" id="PTHR22926:SF3">
    <property type="entry name" value="UNDECAPRENYL-PHOSPHATE ALPHA-N-ACETYLGLUCOSAMINYL 1-PHOSPHATE TRANSFERASE"/>
    <property type="match status" value="1"/>
</dbReference>
<feature type="transmembrane region" description="Helical" evidence="8">
    <location>
        <begin position="6"/>
        <end position="24"/>
    </location>
</feature>
<evidence type="ECO:0000256" key="7">
    <source>
        <dbReference type="PIRSR" id="PIRSR600715-1"/>
    </source>
</evidence>
<feature type="transmembrane region" description="Helical" evidence="8">
    <location>
        <begin position="271"/>
        <end position="290"/>
    </location>
</feature>
<comment type="subcellular location">
    <subcellularLocation>
        <location evidence="1">Cell membrane</location>
        <topology evidence="1">Multi-pass membrane protein</topology>
    </subcellularLocation>
</comment>
<keyword evidence="2" id="KW-1003">Cell membrane</keyword>
<evidence type="ECO:0000256" key="5">
    <source>
        <dbReference type="ARBA" id="ARBA00022989"/>
    </source>
</evidence>
<feature type="transmembrane region" description="Helical" evidence="8">
    <location>
        <begin position="296"/>
        <end position="316"/>
    </location>
</feature>
<dbReference type="AlphaFoldDB" id="A0A2U9TCN4"/>
<protein>
    <submittedName>
        <fullName evidence="9">Lipopolysaccharide biosynthesis protein</fullName>
    </submittedName>
</protein>
<dbReference type="GO" id="GO:0016780">
    <property type="term" value="F:phosphotransferase activity, for other substituted phosphate groups"/>
    <property type="evidence" value="ECO:0007669"/>
    <property type="project" value="InterPro"/>
</dbReference>
<evidence type="ECO:0000313" key="9">
    <source>
        <dbReference type="EMBL" id="AWV07329.1"/>
    </source>
</evidence>
<evidence type="ECO:0000256" key="1">
    <source>
        <dbReference type="ARBA" id="ARBA00004651"/>
    </source>
</evidence>
<feature type="binding site" evidence="7">
    <location>
        <position position="142"/>
    </location>
    <ligand>
        <name>Mg(2+)</name>
        <dbReference type="ChEBI" id="CHEBI:18420"/>
    </ligand>
</feature>
<dbReference type="OrthoDB" id="9783652at2"/>
<keyword evidence="7" id="KW-0460">Magnesium</keyword>
<feature type="transmembrane region" description="Helical" evidence="8">
    <location>
        <begin position="194"/>
        <end position="216"/>
    </location>
</feature>
<keyword evidence="10" id="KW-1185">Reference proteome</keyword>
<evidence type="ECO:0000256" key="8">
    <source>
        <dbReference type="SAM" id="Phobius"/>
    </source>
</evidence>
<evidence type="ECO:0000256" key="4">
    <source>
        <dbReference type="ARBA" id="ARBA00022692"/>
    </source>
</evidence>
<dbReference type="InterPro" id="IPR000715">
    <property type="entry name" value="Glycosyl_transferase_4"/>
</dbReference>
<keyword evidence="6 8" id="KW-0472">Membrane</keyword>
<dbReference type="EMBL" id="CP029843">
    <property type="protein sequence ID" value="AWV07329.1"/>
    <property type="molecule type" value="Genomic_DNA"/>
</dbReference>
<sequence length="335" mass="34584">MSLTAVGGALLFLSIGFAGTWLARRYALARRLLDEPGERRSHNVATPRGGGIAIVVAVLVAVAIGWTALGGGLALAAFATGFALVAAIGWVDDHRPLSPALRLLVHVLASALFAAAVHAGSGAPATVAIAFLAPLVLTNVWNFMDGIDGLAASQALIVGGLLALGLGGPWPLVALALAAACAGFLPFNLPTARIFMGDVGSGAIGYAIGALCAIATGQGGTAAAWLLLPLAPFLVDAGLTLARRVLRRERWWTAHTQHAYQACARRHGHRAVTLGYALATLAGAAVALIMKEHVTTFIASSLFTWYMSAAILWGWLQYSRGAGTDAAAPSWKENE</sequence>
<dbReference type="GO" id="GO:0046872">
    <property type="term" value="F:metal ion binding"/>
    <property type="evidence" value="ECO:0007669"/>
    <property type="project" value="UniProtKB-KW"/>
</dbReference>
<dbReference type="PANTHER" id="PTHR22926">
    <property type="entry name" value="PHOSPHO-N-ACETYLMURAMOYL-PENTAPEPTIDE-TRANSFERASE"/>
    <property type="match status" value="1"/>
</dbReference>
<organism evidence="9 10">
    <name type="scientific">Marilutibacter maris</name>
    <dbReference type="NCBI Taxonomy" id="1605891"/>
    <lineage>
        <taxon>Bacteria</taxon>
        <taxon>Pseudomonadati</taxon>
        <taxon>Pseudomonadota</taxon>
        <taxon>Gammaproteobacteria</taxon>
        <taxon>Lysobacterales</taxon>
        <taxon>Lysobacteraceae</taxon>
        <taxon>Marilutibacter</taxon>
    </lineage>
</organism>
<evidence type="ECO:0000256" key="6">
    <source>
        <dbReference type="ARBA" id="ARBA00023136"/>
    </source>
</evidence>
<accession>A0A2U9TCN4</accession>
<dbReference type="GO" id="GO:0005886">
    <property type="term" value="C:plasma membrane"/>
    <property type="evidence" value="ECO:0007669"/>
    <property type="project" value="UniProtKB-SubCell"/>
</dbReference>